<keyword evidence="3" id="KW-0540">Nuclease</keyword>
<dbReference type="Gene3D" id="3.40.1350.10">
    <property type="match status" value="1"/>
</dbReference>
<dbReference type="Proteomes" id="UP000254720">
    <property type="component" value="Unassembled WGS sequence"/>
</dbReference>
<keyword evidence="3" id="KW-0378">Hydrolase</keyword>
<dbReference type="GO" id="GO:0004519">
    <property type="term" value="F:endonuclease activity"/>
    <property type="evidence" value="ECO:0007669"/>
    <property type="project" value="UniProtKB-KW"/>
</dbReference>
<dbReference type="NCBIfam" id="TIGR00252">
    <property type="entry name" value="YraN family protein"/>
    <property type="match status" value="1"/>
</dbReference>
<dbReference type="InterPro" id="IPR011856">
    <property type="entry name" value="tRNA_endonuc-like_dom_sf"/>
</dbReference>
<dbReference type="SUPFAM" id="SSF52980">
    <property type="entry name" value="Restriction endonuclease-like"/>
    <property type="match status" value="1"/>
</dbReference>
<reference evidence="3 4" key="1">
    <citation type="submission" date="2018-07" db="EMBL/GenBank/DDBJ databases">
        <title>Genomic Encyclopedia of Type Strains, Phase IV (KMG-IV): sequencing the most valuable type-strain genomes for metagenomic binning, comparative biology and taxonomic classification.</title>
        <authorList>
            <person name="Goeker M."/>
        </authorList>
    </citation>
    <scope>NUCLEOTIDE SEQUENCE [LARGE SCALE GENOMIC DNA]</scope>
    <source>
        <strain evidence="3 4">DSM 16500</strain>
    </source>
</reference>
<evidence type="ECO:0000256" key="2">
    <source>
        <dbReference type="HAMAP-Rule" id="MF_00048"/>
    </source>
</evidence>
<dbReference type="NCBIfam" id="NF009150">
    <property type="entry name" value="PRK12497.1-3"/>
    <property type="match status" value="1"/>
</dbReference>
<keyword evidence="3" id="KW-0255">Endonuclease</keyword>
<dbReference type="Pfam" id="PF02021">
    <property type="entry name" value="UPF0102"/>
    <property type="match status" value="1"/>
</dbReference>
<dbReference type="InterPro" id="IPR011335">
    <property type="entry name" value="Restrct_endonuc-II-like"/>
</dbReference>
<sequence>MNVLDRHKLGKKAELLACQFLQAKGLRLLQQNYHCYYGEIDLIMQDQDDIVFVEVRCRRRTDYGNAFESISKTKIARLIKTANHFLQMKKWLDKVNSRFDVIAIHPVAGKMQIEWIEHAFSEEINRYL</sequence>
<protein>
    <recommendedName>
        <fullName evidence="2">UPF0102 protein C8D86_10813</fullName>
    </recommendedName>
</protein>
<evidence type="ECO:0000313" key="4">
    <source>
        <dbReference type="Proteomes" id="UP000254720"/>
    </source>
</evidence>
<comment type="similarity">
    <text evidence="1 2">Belongs to the UPF0102 family.</text>
</comment>
<dbReference type="OrthoDB" id="9794876at2"/>
<name>A0A370GLY4_9COXI</name>
<keyword evidence="4" id="KW-1185">Reference proteome</keyword>
<dbReference type="HAMAP" id="MF_00048">
    <property type="entry name" value="UPF0102"/>
    <property type="match status" value="1"/>
</dbReference>
<gene>
    <name evidence="3" type="ORF">C8D86_10813</name>
</gene>
<dbReference type="CDD" id="cd20736">
    <property type="entry name" value="PoNe_Nuclease"/>
    <property type="match status" value="1"/>
</dbReference>
<dbReference type="PANTHER" id="PTHR34039">
    <property type="entry name" value="UPF0102 PROTEIN YRAN"/>
    <property type="match status" value="1"/>
</dbReference>
<accession>A0A370GLY4</accession>
<dbReference type="EMBL" id="QQAX01000008">
    <property type="protein sequence ID" value="RDI44762.1"/>
    <property type="molecule type" value="Genomic_DNA"/>
</dbReference>
<dbReference type="PANTHER" id="PTHR34039:SF1">
    <property type="entry name" value="UPF0102 PROTEIN YRAN"/>
    <property type="match status" value="1"/>
</dbReference>
<comment type="caution">
    <text evidence="3">The sequence shown here is derived from an EMBL/GenBank/DDBJ whole genome shotgun (WGS) entry which is preliminary data.</text>
</comment>
<dbReference type="AlphaFoldDB" id="A0A370GLY4"/>
<proteinExistence type="inferred from homology"/>
<dbReference type="InterPro" id="IPR003509">
    <property type="entry name" value="UPF0102_YraN-like"/>
</dbReference>
<organism evidence="3 4">
    <name type="scientific">Aquicella lusitana</name>
    <dbReference type="NCBI Taxonomy" id="254246"/>
    <lineage>
        <taxon>Bacteria</taxon>
        <taxon>Pseudomonadati</taxon>
        <taxon>Pseudomonadota</taxon>
        <taxon>Gammaproteobacteria</taxon>
        <taxon>Legionellales</taxon>
        <taxon>Coxiellaceae</taxon>
        <taxon>Aquicella</taxon>
    </lineage>
</organism>
<evidence type="ECO:0000256" key="1">
    <source>
        <dbReference type="ARBA" id="ARBA00006738"/>
    </source>
</evidence>
<evidence type="ECO:0000313" key="3">
    <source>
        <dbReference type="EMBL" id="RDI44762.1"/>
    </source>
</evidence>
<dbReference type="GO" id="GO:0003676">
    <property type="term" value="F:nucleic acid binding"/>
    <property type="evidence" value="ECO:0007669"/>
    <property type="project" value="InterPro"/>
</dbReference>